<proteinExistence type="inferred from homology"/>
<reference evidence="3 4" key="1">
    <citation type="submission" date="2024-12" db="EMBL/GenBank/DDBJ databases">
        <title>The unique morphological basis and parallel evolutionary history of personate flowers in Penstemon.</title>
        <authorList>
            <person name="Depatie T.H."/>
            <person name="Wessinger C.A."/>
        </authorList>
    </citation>
    <scope>NUCLEOTIDE SEQUENCE [LARGE SCALE GENOMIC DNA]</scope>
    <source>
        <strain evidence="3">WTNN_2</strain>
        <tissue evidence="3">Leaf</tissue>
    </source>
</reference>
<evidence type="ECO:0000259" key="2">
    <source>
        <dbReference type="SMART" id="SM00568"/>
    </source>
</evidence>
<dbReference type="AlphaFoldDB" id="A0ABD3SJ05"/>
<protein>
    <recommendedName>
        <fullName evidence="2">GRAM domain-containing protein</fullName>
    </recommendedName>
</protein>
<feature type="domain" description="GRAM" evidence="2">
    <location>
        <begin position="300"/>
        <end position="378"/>
    </location>
</feature>
<gene>
    <name evidence="3" type="ORF">ACJIZ3_020316</name>
</gene>
<dbReference type="EMBL" id="JBJXBP010000006">
    <property type="protein sequence ID" value="KAL3824287.1"/>
    <property type="molecule type" value="Genomic_DNA"/>
</dbReference>
<dbReference type="InterPro" id="IPR037848">
    <property type="entry name" value="GEM-like"/>
</dbReference>
<dbReference type="Pfam" id="PF02893">
    <property type="entry name" value="GRAM"/>
    <property type="match status" value="2"/>
</dbReference>
<comment type="caution">
    <text evidence="3">The sequence shown here is derived from an EMBL/GenBank/DDBJ whole genome shotgun (WGS) entry which is preliminary data.</text>
</comment>
<evidence type="ECO:0000313" key="4">
    <source>
        <dbReference type="Proteomes" id="UP001634393"/>
    </source>
</evidence>
<dbReference type="InterPro" id="IPR011993">
    <property type="entry name" value="PH-like_dom_sf"/>
</dbReference>
<dbReference type="PANTHER" id="PTHR31969">
    <property type="entry name" value="GEM-LIKE PROTEIN 2"/>
    <property type="match status" value="1"/>
</dbReference>
<sequence length="421" mass="47338">MELKYSKSTSGKKNLYKEHVIGIPITSIYTPKLAISHDSAAQYQLMPSPSINTYSKIRHSKGDSVIAKMIKLGQNVDIFAQGIREHVRLGPKLSETVKGKLSLGARILQIGGLDKVFKKNFNTKEDEKLLKALQCYLSTTAGPIAGLLFISNYRIAFCSERSIKISSATGKLQKLHYKKAYTMELQYSNLRFEKKKLHKEHVIGIPISSIYTRNSAELAILPDPAAQYHQLLPSSIDSYSKIRHSRGVSVIAKMIKLGQNMDLFAQGIREHVRLGSKLSETLKGKLSLGARILQVGGLEKVFKQNFNIRDDEKLLKASQCYLSTTVGAIAGLLFVSNNRVAFCSERSIRISSATGKLLKLHYKVMIPLGKIKRANESENVKKPTQKYVQLVTEDNFDFWFMGFLNHQKTFRFLQQAIPQAR</sequence>
<evidence type="ECO:0000313" key="3">
    <source>
        <dbReference type="EMBL" id="KAL3824287.1"/>
    </source>
</evidence>
<evidence type="ECO:0000256" key="1">
    <source>
        <dbReference type="ARBA" id="ARBA00009414"/>
    </source>
</evidence>
<organism evidence="3 4">
    <name type="scientific">Penstemon smallii</name>
    <dbReference type="NCBI Taxonomy" id="265156"/>
    <lineage>
        <taxon>Eukaryota</taxon>
        <taxon>Viridiplantae</taxon>
        <taxon>Streptophyta</taxon>
        <taxon>Embryophyta</taxon>
        <taxon>Tracheophyta</taxon>
        <taxon>Spermatophyta</taxon>
        <taxon>Magnoliopsida</taxon>
        <taxon>eudicotyledons</taxon>
        <taxon>Gunneridae</taxon>
        <taxon>Pentapetalae</taxon>
        <taxon>asterids</taxon>
        <taxon>lamiids</taxon>
        <taxon>Lamiales</taxon>
        <taxon>Plantaginaceae</taxon>
        <taxon>Cheloneae</taxon>
        <taxon>Penstemon</taxon>
    </lineage>
</organism>
<accession>A0ABD3SJ05</accession>
<dbReference type="InterPro" id="IPR004182">
    <property type="entry name" value="GRAM"/>
</dbReference>
<keyword evidence="4" id="KW-1185">Reference proteome</keyword>
<dbReference type="Gene3D" id="2.30.29.30">
    <property type="entry name" value="Pleckstrin-homology domain (PH domain)/Phosphotyrosine-binding domain (PTB)"/>
    <property type="match status" value="2"/>
</dbReference>
<name>A0ABD3SJ05_9LAMI</name>
<dbReference type="Proteomes" id="UP001634393">
    <property type="component" value="Unassembled WGS sequence"/>
</dbReference>
<dbReference type="SMART" id="SM00568">
    <property type="entry name" value="GRAM"/>
    <property type="match status" value="2"/>
</dbReference>
<comment type="similarity">
    <text evidence="1">Belongs to the GEM family.</text>
</comment>
<feature type="domain" description="GRAM" evidence="2">
    <location>
        <begin position="115"/>
        <end position="197"/>
    </location>
</feature>